<organism evidence="1 2">
    <name type="scientific">Heracleum sosnowskyi</name>
    <dbReference type="NCBI Taxonomy" id="360622"/>
    <lineage>
        <taxon>Eukaryota</taxon>
        <taxon>Viridiplantae</taxon>
        <taxon>Streptophyta</taxon>
        <taxon>Embryophyta</taxon>
        <taxon>Tracheophyta</taxon>
        <taxon>Spermatophyta</taxon>
        <taxon>Magnoliopsida</taxon>
        <taxon>eudicotyledons</taxon>
        <taxon>Gunneridae</taxon>
        <taxon>Pentapetalae</taxon>
        <taxon>asterids</taxon>
        <taxon>campanulids</taxon>
        <taxon>Apiales</taxon>
        <taxon>Apiaceae</taxon>
        <taxon>Apioideae</taxon>
        <taxon>apioid superclade</taxon>
        <taxon>Tordylieae</taxon>
        <taxon>Tordyliinae</taxon>
        <taxon>Heracleum</taxon>
    </lineage>
</organism>
<evidence type="ECO:0000313" key="2">
    <source>
        <dbReference type="Proteomes" id="UP001237642"/>
    </source>
</evidence>
<evidence type="ECO:0000313" key="1">
    <source>
        <dbReference type="EMBL" id="KAK1390373.1"/>
    </source>
</evidence>
<protein>
    <submittedName>
        <fullName evidence="1">Uncharacterized protein</fullName>
    </submittedName>
</protein>
<reference evidence="1" key="1">
    <citation type="submission" date="2023-02" db="EMBL/GenBank/DDBJ databases">
        <title>Genome of toxic invasive species Heracleum sosnowskyi carries increased number of genes despite the absence of recent whole-genome duplications.</title>
        <authorList>
            <person name="Schelkunov M."/>
            <person name="Shtratnikova V."/>
            <person name="Makarenko M."/>
            <person name="Klepikova A."/>
            <person name="Omelchenko D."/>
            <person name="Novikova G."/>
            <person name="Obukhova E."/>
            <person name="Bogdanov V."/>
            <person name="Penin A."/>
            <person name="Logacheva M."/>
        </authorList>
    </citation>
    <scope>NUCLEOTIDE SEQUENCE</scope>
    <source>
        <strain evidence="1">Hsosn_3</strain>
        <tissue evidence="1">Leaf</tissue>
    </source>
</reference>
<comment type="caution">
    <text evidence="1">The sequence shown here is derived from an EMBL/GenBank/DDBJ whole genome shotgun (WGS) entry which is preliminary data.</text>
</comment>
<proteinExistence type="predicted"/>
<dbReference type="EMBL" id="JAUIZM010000004">
    <property type="protein sequence ID" value="KAK1390373.1"/>
    <property type="molecule type" value="Genomic_DNA"/>
</dbReference>
<reference evidence="1" key="2">
    <citation type="submission" date="2023-05" db="EMBL/GenBank/DDBJ databases">
        <authorList>
            <person name="Schelkunov M.I."/>
        </authorList>
    </citation>
    <scope>NUCLEOTIDE SEQUENCE</scope>
    <source>
        <strain evidence="1">Hsosn_3</strain>
        <tissue evidence="1">Leaf</tissue>
    </source>
</reference>
<keyword evidence="2" id="KW-1185">Reference proteome</keyword>
<dbReference type="Proteomes" id="UP001237642">
    <property type="component" value="Unassembled WGS sequence"/>
</dbReference>
<sequence length="119" mass="13482">MWLLTISNASAVSLIITQHGLELHTICGGSSINKCPVLYRLSMFSVHGQGLRRFPIELCYSMPNQTAGPKCSRRTLYTITCTIYWDCQILRIAFKKFCLTSCPRQLSFHVPMPVGRIRS</sequence>
<dbReference type="AlphaFoldDB" id="A0AAD8ISR8"/>
<name>A0AAD8ISR8_9APIA</name>
<accession>A0AAD8ISR8</accession>
<gene>
    <name evidence="1" type="ORF">POM88_018551</name>
</gene>